<sequence length="134" mass="15194">MAYGLCAMTGHYMDKYPMLGGEPEDVNAMDGYQGQPRPTRFQNTYSSNWRNNSNKVIALEGNGLVRRCQDEVELSPYEVNYGGLIPEEVFESFHISPFCTICSSQFESQKSIKIKLGIPVRERKTCFDHISSNP</sequence>
<evidence type="ECO:0000313" key="1">
    <source>
        <dbReference type="EMBL" id="KAJ0205860.1"/>
    </source>
</evidence>
<keyword evidence="2" id="KW-1185">Reference proteome</keyword>
<evidence type="ECO:0000313" key="2">
    <source>
        <dbReference type="Proteomes" id="UP000235145"/>
    </source>
</evidence>
<proteinExistence type="predicted"/>
<dbReference type="EMBL" id="NBSK02000005">
    <property type="protein sequence ID" value="KAJ0205860.1"/>
    <property type="molecule type" value="Genomic_DNA"/>
</dbReference>
<dbReference type="AlphaFoldDB" id="A0A9R1VJC2"/>
<reference evidence="1 2" key="1">
    <citation type="journal article" date="2017" name="Nat. Commun.">
        <title>Genome assembly with in vitro proximity ligation data and whole-genome triplication in lettuce.</title>
        <authorList>
            <person name="Reyes-Chin-Wo S."/>
            <person name="Wang Z."/>
            <person name="Yang X."/>
            <person name="Kozik A."/>
            <person name="Arikit S."/>
            <person name="Song C."/>
            <person name="Xia L."/>
            <person name="Froenicke L."/>
            <person name="Lavelle D.O."/>
            <person name="Truco M.J."/>
            <person name="Xia R."/>
            <person name="Zhu S."/>
            <person name="Xu C."/>
            <person name="Xu H."/>
            <person name="Xu X."/>
            <person name="Cox K."/>
            <person name="Korf I."/>
            <person name="Meyers B.C."/>
            <person name="Michelmore R.W."/>
        </authorList>
    </citation>
    <scope>NUCLEOTIDE SEQUENCE [LARGE SCALE GENOMIC DNA]</scope>
    <source>
        <strain evidence="2">cv. Salinas</strain>
        <tissue evidence="1">Seedlings</tissue>
    </source>
</reference>
<name>A0A9R1VJC2_LACSA</name>
<comment type="caution">
    <text evidence="1">The sequence shown here is derived from an EMBL/GenBank/DDBJ whole genome shotgun (WGS) entry which is preliminary data.</text>
</comment>
<protein>
    <submittedName>
        <fullName evidence="1">Uncharacterized protein</fullName>
    </submittedName>
</protein>
<dbReference type="Proteomes" id="UP000235145">
    <property type="component" value="Unassembled WGS sequence"/>
</dbReference>
<organism evidence="1 2">
    <name type="scientific">Lactuca sativa</name>
    <name type="common">Garden lettuce</name>
    <dbReference type="NCBI Taxonomy" id="4236"/>
    <lineage>
        <taxon>Eukaryota</taxon>
        <taxon>Viridiplantae</taxon>
        <taxon>Streptophyta</taxon>
        <taxon>Embryophyta</taxon>
        <taxon>Tracheophyta</taxon>
        <taxon>Spermatophyta</taxon>
        <taxon>Magnoliopsida</taxon>
        <taxon>eudicotyledons</taxon>
        <taxon>Gunneridae</taxon>
        <taxon>Pentapetalae</taxon>
        <taxon>asterids</taxon>
        <taxon>campanulids</taxon>
        <taxon>Asterales</taxon>
        <taxon>Asteraceae</taxon>
        <taxon>Cichorioideae</taxon>
        <taxon>Cichorieae</taxon>
        <taxon>Lactucinae</taxon>
        <taxon>Lactuca</taxon>
    </lineage>
</organism>
<gene>
    <name evidence="1" type="ORF">LSAT_V11C500282780</name>
</gene>
<accession>A0A9R1VJC2</accession>